<dbReference type="InterPro" id="IPR023214">
    <property type="entry name" value="HAD_sf"/>
</dbReference>
<keyword evidence="1" id="KW-0653">Protein transport</keyword>
<feature type="domain" description="FCP1 homology" evidence="3">
    <location>
        <begin position="40"/>
        <end position="193"/>
    </location>
</feature>
<dbReference type="PROSITE" id="PS50969">
    <property type="entry name" value="FCP1"/>
    <property type="match status" value="1"/>
</dbReference>
<comment type="similarity">
    <text evidence="1">Belongs to the TIM50 family.</text>
</comment>
<dbReference type="Proteomes" id="UP001165190">
    <property type="component" value="Unassembled WGS sequence"/>
</dbReference>
<evidence type="ECO:0000259" key="3">
    <source>
        <dbReference type="PROSITE" id="PS50969"/>
    </source>
</evidence>
<dbReference type="SMART" id="SM00577">
    <property type="entry name" value="CPDc"/>
    <property type="match status" value="1"/>
</dbReference>
<feature type="region of interest" description="Disordered" evidence="2">
    <location>
        <begin position="1"/>
        <end position="25"/>
    </location>
</feature>
<gene>
    <name evidence="4" type="ORF">HRI_001215600</name>
</gene>
<evidence type="ECO:0000313" key="4">
    <source>
        <dbReference type="EMBL" id="GMI75462.1"/>
    </source>
</evidence>
<dbReference type="OrthoDB" id="1711508at2759"/>
<accession>A0A9W7HEF2</accession>
<dbReference type="Gene3D" id="3.40.50.1000">
    <property type="entry name" value="HAD superfamily/HAD-like"/>
    <property type="match status" value="1"/>
</dbReference>
<dbReference type="Pfam" id="PF03031">
    <property type="entry name" value="NIF"/>
    <property type="match status" value="1"/>
</dbReference>
<evidence type="ECO:0000256" key="2">
    <source>
        <dbReference type="SAM" id="MobiDB-lite"/>
    </source>
</evidence>
<dbReference type="GO" id="GO:0005744">
    <property type="term" value="C:TIM23 mitochondrial import inner membrane translocase complex"/>
    <property type="evidence" value="ECO:0007669"/>
    <property type="project" value="UniProtKB-UniRule"/>
</dbReference>
<name>A0A9W7HEF2_HIBTR</name>
<evidence type="ECO:0000313" key="5">
    <source>
        <dbReference type="Proteomes" id="UP001165190"/>
    </source>
</evidence>
<keyword evidence="1" id="KW-0813">Transport</keyword>
<dbReference type="GO" id="GO:0015031">
    <property type="term" value="P:protein transport"/>
    <property type="evidence" value="ECO:0007669"/>
    <property type="project" value="UniProtKB-KW"/>
</dbReference>
<dbReference type="InterPro" id="IPR050365">
    <property type="entry name" value="TIM50"/>
</dbReference>
<comment type="function">
    <text evidence="1">Essential component of the TIM23 complex, a complex that mediates the translocation of transit peptide-containing proteins across the mitochondrial inner membrane.</text>
</comment>
<dbReference type="EMBL" id="BSYR01000011">
    <property type="protein sequence ID" value="GMI75462.1"/>
    <property type="molecule type" value="Genomic_DNA"/>
</dbReference>
<sequence>MRKKLHRHGITPSNEIDSEIQRPRRPPQMYGDWYRNVPPTTTNKKLLILDYNGVLASVSKDGVELRHGASEFLYSCFTAYEVAIWSSRRRENLEWALWRINDLKPRLAFIWDQSHYEQHPSYPNIFTKNLRRVWDNMPQYNEGNMLLVDESKAKMINNPENTYICPKSYKGEDETTHNALEIGGSIRVYLQNLAAADNVQEYVKHHPYLD</sequence>
<dbReference type="InterPro" id="IPR004274">
    <property type="entry name" value="FCP1_dom"/>
</dbReference>
<keyword evidence="1" id="KW-0809">Transit peptide</keyword>
<comment type="subcellular location">
    <subcellularLocation>
        <location evidence="1">Mitochondrion inner membrane</location>
        <topology evidence="1">Single-pass membrane protein</topology>
    </subcellularLocation>
</comment>
<dbReference type="AlphaFoldDB" id="A0A9W7HEF2"/>
<dbReference type="PANTHER" id="PTHR12210">
    <property type="entry name" value="DULLARD PROTEIN PHOSPHATASE"/>
    <property type="match status" value="1"/>
</dbReference>
<comment type="caution">
    <text evidence="4">The sequence shown here is derived from an EMBL/GenBank/DDBJ whole genome shotgun (WGS) entry which is preliminary data.</text>
</comment>
<organism evidence="4 5">
    <name type="scientific">Hibiscus trionum</name>
    <name type="common">Flower of an hour</name>
    <dbReference type="NCBI Taxonomy" id="183268"/>
    <lineage>
        <taxon>Eukaryota</taxon>
        <taxon>Viridiplantae</taxon>
        <taxon>Streptophyta</taxon>
        <taxon>Embryophyta</taxon>
        <taxon>Tracheophyta</taxon>
        <taxon>Spermatophyta</taxon>
        <taxon>Magnoliopsida</taxon>
        <taxon>eudicotyledons</taxon>
        <taxon>Gunneridae</taxon>
        <taxon>Pentapetalae</taxon>
        <taxon>rosids</taxon>
        <taxon>malvids</taxon>
        <taxon>Malvales</taxon>
        <taxon>Malvaceae</taxon>
        <taxon>Malvoideae</taxon>
        <taxon>Hibiscus</taxon>
    </lineage>
</organism>
<comment type="subunit">
    <text evidence="1">Component of the TIM23 complex.</text>
</comment>
<evidence type="ECO:0000256" key="1">
    <source>
        <dbReference type="RuleBase" id="RU365079"/>
    </source>
</evidence>
<keyword evidence="1" id="KW-0496">Mitochondrion</keyword>
<dbReference type="SUPFAM" id="SSF56784">
    <property type="entry name" value="HAD-like"/>
    <property type="match status" value="1"/>
</dbReference>
<protein>
    <recommendedName>
        <fullName evidence="1">Mitochondrial import inner membrane translocase subunit TIM50</fullName>
    </recommendedName>
</protein>
<proteinExistence type="inferred from homology"/>
<keyword evidence="1" id="KW-0811">Translocation</keyword>
<reference evidence="4" key="1">
    <citation type="submission" date="2023-05" db="EMBL/GenBank/DDBJ databases">
        <title>Genome and transcriptome analyses reveal genes involved in the formation of fine ridges on petal epidermal cells in Hibiscus trionum.</title>
        <authorList>
            <person name="Koshimizu S."/>
            <person name="Masuda S."/>
            <person name="Ishii T."/>
            <person name="Shirasu K."/>
            <person name="Hoshino A."/>
            <person name="Arita M."/>
        </authorList>
    </citation>
    <scope>NUCLEOTIDE SEQUENCE</scope>
    <source>
        <strain evidence="4">Hamamatsu line</strain>
    </source>
</reference>
<dbReference type="InterPro" id="IPR036412">
    <property type="entry name" value="HAD-like_sf"/>
</dbReference>
<keyword evidence="5" id="KW-1185">Reference proteome</keyword>